<evidence type="ECO:0000259" key="2">
    <source>
        <dbReference type="Pfam" id="PF07589"/>
    </source>
</evidence>
<accession>A0ABX2ETT8</accession>
<dbReference type="Proteomes" id="UP000737171">
    <property type="component" value="Unassembled WGS sequence"/>
</dbReference>
<evidence type="ECO:0000313" key="4">
    <source>
        <dbReference type="Proteomes" id="UP000737171"/>
    </source>
</evidence>
<evidence type="ECO:0000313" key="3">
    <source>
        <dbReference type="EMBL" id="NRF71905.1"/>
    </source>
</evidence>
<keyword evidence="1" id="KW-0732">Signal</keyword>
<evidence type="ECO:0000256" key="1">
    <source>
        <dbReference type="SAM" id="SignalP"/>
    </source>
</evidence>
<keyword evidence="4" id="KW-1185">Reference proteome</keyword>
<organism evidence="3 4">
    <name type="scientific">Pseudaquabacterium terrae</name>
    <dbReference type="NCBI Taxonomy" id="2732868"/>
    <lineage>
        <taxon>Bacteria</taxon>
        <taxon>Pseudomonadati</taxon>
        <taxon>Pseudomonadota</taxon>
        <taxon>Betaproteobacteria</taxon>
        <taxon>Burkholderiales</taxon>
        <taxon>Sphaerotilaceae</taxon>
        <taxon>Pseudaquabacterium</taxon>
    </lineage>
</organism>
<name>A0ABX2ETT8_9BURK</name>
<dbReference type="InterPro" id="IPR013424">
    <property type="entry name" value="Ice-binding_C"/>
</dbReference>
<feature type="signal peptide" evidence="1">
    <location>
        <begin position="1"/>
        <end position="20"/>
    </location>
</feature>
<dbReference type="Pfam" id="PF07589">
    <property type="entry name" value="PEP-CTERM"/>
    <property type="match status" value="1"/>
</dbReference>
<gene>
    <name evidence="3" type="ORF">HLB44_33455</name>
</gene>
<protein>
    <submittedName>
        <fullName evidence="3">PEP-CTERM sorting domain-containing protein</fullName>
    </submittedName>
</protein>
<dbReference type="EMBL" id="JABRWJ010000015">
    <property type="protein sequence ID" value="NRF71905.1"/>
    <property type="molecule type" value="Genomic_DNA"/>
</dbReference>
<proteinExistence type="predicted"/>
<feature type="chain" id="PRO_5045461362" evidence="1">
    <location>
        <begin position="21"/>
        <end position="285"/>
    </location>
</feature>
<feature type="domain" description="Ice-binding protein C-terminal" evidence="2">
    <location>
        <begin position="259"/>
        <end position="282"/>
    </location>
</feature>
<dbReference type="RefSeq" id="WP_173134074.1">
    <property type="nucleotide sequence ID" value="NZ_JABRWJ010000015.1"/>
</dbReference>
<dbReference type="InterPro" id="IPR049804">
    <property type="entry name" value="Choice_anch_L"/>
</dbReference>
<reference evidence="3 4" key="1">
    <citation type="submission" date="2020-05" db="EMBL/GenBank/DDBJ databases">
        <title>Aquincola sp. isolate from soil.</title>
        <authorList>
            <person name="Han J."/>
            <person name="Kim D.-U."/>
        </authorList>
    </citation>
    <scope>NUCLEOTIDE SEQUENCE [LARGE SCALE GENOMIC DNA]</scope>
    <source>
        <strain evidence="3 4">S2</strain>
    </source>
</reference>
<dbReference type="NCBIfam" id="NF038133">
    <property type="entry name" value="choice_anch_L"/>
    <property type="match status" value="1"/>
</dbReference>
<dbReference type="NCBIfam" id="TIGR02595">
    <property type="entry name" value="PEP_CTERM"/>
    <property type="match status" value="1"/>
</dbReference>
<sequence length="285" mass="29054">MFKQIAAACALAAAAVGAQAVAVTSTKNADTLATAIVGAGISFSNATLTSGLSSPSGTFTGGGTGALAPVGFDTGIVLTTGTTDCVPASTGPSGPNALTDCTGDGGGATVLPNGETVFDFTSLKFDFESDTGKVFFKYVFASEEYTDFVGQGFNDKFELLLNGVNIATVPGGPVEVDNINCTTNSNLYRNNARPEEINNCASLGLDIEYDGLTVVLKASGLLVNAVNTFEFRIYDRGDDALDSAVFIEAGSFTSVDPDPVPEPGTLVLAGVALAGLAAASRRRRT</sequence>
<comment type="caution">
    <text evidence="3">The sequence shown here is derived from an EMBL/GenBank/DDBJ whole genome shotgun (WGS) entry which is preliminary data.</text>
</comment>